<dbReference type="Gene3D" id="1.10.10.60">
    <property type="entry name" value="Homeodomain-like"/>
    <property type="match status" value="1"/>
</dbReference>
<organism evidence="5 6">
    <name type="scientific">Friedmanniomyces endolithicus</name>
    <dbReference type="NCBI Taxonomy" id="329885"/>
    <lineage>
        <taxon>Eukaryota</taxon>
        <taxon>Fungi</taxon>
        <taxon>Dikarya</taxon>
        <taxon>Ascomycota</taxon>
        <taxon>Pezizomycotina</taxon>
        <taxon>Dothideomycetes</taxon>
        <taxon>Dothideomycetidae</taxon>
        <taxon>Mycosphaerellales</taxon>
        <taxon>Teratosphaeriaceae</taxon>
        <taxon>Friedmanniomyces</taxon>
    </lineage>
</organism>
<dbReference type="PROSITE" id="PS50090">
    <property type="entry name" value="MYB_LIKE"/>
    <property type="match status" value="1"/>
</dbReference>
<feature type="compositionally biased region" description="Polar residues" evidence="2">
    <location>
        <begin position="82"/>
        <end position="92"/>
    </location>
</feature>
<reference evidence="5" key="1">
    <citation type="submission" date="2021-12" db="EMBL/GenBank/DDBJ databases">
        <title>Black yeast isolated from Biological Soil Crust.</title>
        <authorList>
            <person name="Kurbessoian T."/>
        </authorList>
    </citation>
    <scope>NUCLEOTIDE SEQUENCE</scope>
    <source>
        <strain evidence="5">CCFEE 5208</strain>
    </source>
</reference>
<sequence>MEDEWEDPTREVVVLEAAAQLAERLAYIPGRAPSLIRLHINFTSSYIEMVSLPAYKPTSLDLISRPNPVEPQSIPQRHPLNGTPQLPQASNKDPQRLLYVSNATDTDGRPEKRSKRVDGNSIHLPKLPARQTTKRLRIPPTLSGLHQPPPNAGLLPSISTEQPEAQQKSIEPTPDNPIAEVAIVKATSKPTAVTDSAPASAKNGKPKRKKWSDEETACLLKGVARFGVGNWTKISQFAEYGFQRRSALDLKDRFRVCCPDDYQRPKKKTRLMHDPTGTDTRRTRSSRTDRKSGAELQDLGINKPFAKVQRRCGRGYSATEDEALLIGFNKHGNQWAAIRSDEDLGFEQHRTATDLRDRMRTRYPNLYAKAGLAPRPEIFPKPAKRGKDEEPHTDDEDDAHEAAQAVTTLAQPVVPLLKPTEPIRHSQSFLFPNDDVFFGAPFEDYDGDAVGITLDRGILDWPLDNMPNMPNMPNKPAGAVHEASRTTMANDPIPTLHLPRPTMPQHANSGYSALPSLATITAYNDFDMAGQLELPSLMLGPLESDGRSGGHFLGFDELLS</sequence>
<evidence type="ECO:0000256" key="2">
    <source>
        <dbReference type="SAM" id="MobiDB-lite"/>
    </source>
</evidence>
<dbReference type="CDD" id="cd11660">
    <property type="entry name" value="SANT_TRF"/>
    <property type="match status" value="2"/>
</dbReference>
<feature type="region of interest" description="Disordered" evidence="2">
    <location>
        <begin position="374"/>
        <end position="400"/>
    </location>
</feature>
<dbReference type="SMART" id="SM00717">
    <property type="entry name" value="SANT"/>
    <property type="match status" value="2"/>
</dbReference>
<dbReference type="InterPro" id="IPR052450">
    <property type="entry name" value="TRBD-Containing_Protein"/>
</dbReference>
<evidence type="ECO:0008006" key="7">
    <source>
        <dbReference type="Google" id="ProtNLM"/>
    </source>
</evidence>
<dbReference type="InterPro" id="IPR001005">
    <property type="entry name" value="SANT/Myb"/>
</dbReference>
<feature type="compositionally biased region" description="Basic and acidic residues" evidence="2">
    <location>
        <begin position="279"/>
        <end position="293"/>
    </location>
</feature>
<dbReference type="SUPFAM" id="SSF46689">
    <property type="entry name" value="Homeodomain-like"/>
    <property type="match status" value="2"/>
</dbReference>
<feature type="domain" description="Myb-like" evidence="3">
    <location>
        <begin position="203"/>
        <end position="255"/>
    </location>
</feature>
<evidence type="ECO:0000256" key="1">
    <source>
        <dbReference type="ARBA" id="ARBA00023242"/>
    </source>
</evidence>
<dbReference type="AlphaFoldDB" id="A0AAN6FGP1"/>
<accession>A0AAN6FGP1</accession>
<evidence type="ECO:0000313" key="5">
    <source>
        <dbReference type="EMBL" id="KAK0316874.1"/>
    </source>
</evidence>
<feature type="compositionally biased region" description="Polar residues" evidence="2">
    <location>
        <begin position="157"/>
        <end position="170"/>
    </location>
</feature>
<evidence type="ECO:0000259" key="3">
    <source>
        <dbReference type="PROSITE" id="PS50090"/>
    </source>
</evidence>
<dbReference type="PANTHER" id="PTHR46734">
    <property type="entry name" value="TELOMERIC REPEAT-BINDING FACTOR 1 TERF1"/>
    <property type="match status" value="1"/>
</dbReference>
<dbReference type="Proteomes" id="UP001168146">
    <property type="component" value="Unassembled WGS sequence"/>
</dbReference>
<dbReference type="InterPro" id="IPR009057">
    <property type="entry name" value="Homeodomain-like_sf"/>
</dbReference>
<dbReference type="Pfam" id="PF00249">
    <property type="entry name" value="Myb_DNA-binding"/>
    <property type="match status" value="1"/>
</dbReference>
<proteinExistence type="predicted"/>
<keyword evidence="1" id="KW-0539">Nucleus</keyword>
<evidence type="ECO:0000313" key="6">
    <source>
        <dbReference type="Proteomes" id="UP001168146"/>
    </source>
</evidence>
<feature type="domain" description="HTH myb-type" evidence="4">
    <location>
        <begin position="207"/>
        <end position="262"/>
    </location>
</feature>
<feature type="region of interest" description="Disordered" evidence="2">
    <location>
        <begin position="63"/>
        <end position="174"/>
    </location>
</feature>
<feature type="region of interest" description="Disordered" evidence="2">
    <location>
        <begin position="189"/>
        <end position="212"/>
    </location>
</feature>
<feature type="region of interest" description="Disordered" evidence="2">
    <location>
        <begin position="266"/>
        <end position="294"/>
    </location>
</feature>
<protein>
    <recommendedName>
        <fullName evidence="7">Myb-like domain-containing protein</fullName>
    </recommendedName>
</protein>
<comment type="caution">
    <text evidence="5">The sequence shown here is derived from an EMBL/GenBank/DDBJ whole genome shotgun (WGS) entry which is preliminary data.</text>
</comment>
<gene>
    <name evidence="5" type="ORF">LTR82_012016</name>
</gene>
<dbReference type="PANTHER" id="PTHR46734:SF1">
    <property type="entry name" value="TELOMERIC REPEAT-BINDING FACTOR 1"/>
    <property type="match status" value="1"/>
</dbReference>
<name>A0AAN6FGP1_9PEZI</name>
<dbReference type="InterPro" id="IPR017930">
    <property type="entry name" value="Myb_dom"/>
</dbReference>
<dbReference type="EMBL" id="JASUXU010000047">
    <property type="protein sequence ID" value="KAK0316874.1"/>
    <property type="molecule type" value="Genomic_DNA"/>
</dbReference>
<dbReference type="PROSITE" id="PS51294">
    <property type="entry name" value="HTH_MYB"/>
    <property type="match status" value="1"/>
</dbReference>
<evidence type="ECO:0000259" key="4">
    <source>
        <dbReference type="PROSITE" id="PS51294"/>
    </source>
</evidence>
<dbReference type="Gene3D" id="1.10.246.220">
    <property type="match status" value="1"/>
</dbReference>